<evidence type="ECO:0000256" key="1">
    <source>
        <dbReference type="PROSITE-ProRule" id="PRU00339"/>
    </source>
</evidence>
<gene>
    <name evidence="3" type="primary">LOC110803005</name>
</gene>
<dbReference type="RefSeq" id="XP_021864151.1">
    <property type="nucleotide sequence ID" value="XM_022008459.2"/>
</dbReference>
<evidence type="ECO:0000313" key="3">
    <source>
        <dbReference type="RefSeq" id="XP_021864151.1"/>
    </source>
</evidence>
<reference evidence="2" key="1">
    <citation type="journal article" date="2021" name="Nat. Commun.">
        <title>Genomic analyses provide insights into spinach domestication and the genetic basis of agronomic traits.</title>
        <authorList>
            <person name="Cai X."/>
            <person name="Sun X."/>
            <person name="Xu C."/>
            <person name="Sun H."/>
            <person name="Wang X."/>
            <person name="Ge C."/>
            <person name="Zhang Z."/>
            <person name="Wang Q."/>
            <person name="Fei Z."/>
            <person name="Jiao C."/>
            <person name="Wang Q."/>
        </authorList>
    </citation>
    <scope>NUCLEOTIDE SEQUENCE [LARGE SCALE GENOMIC DNA]</scope>
    <source>
        <strain evidence="2">cv. Varoflay</strain>
    </source>
</reference>
<dbReference type="PANTHER" id="PTHR26312">
    <property type="entry name" value="TETRATRICOPEPTIDE REPEAT PROTEIN 5"/>
    <property type="match status" value="1"/>
</dbReference>
<dbReference type="GeneID" id="110803005"/>
<protein>
    <submittedName>
        <fullName evidence="3">Uncharacterized protein</fullName>
    </submittedName>
</protein>
<keyword evidence="2" id="KW-1185">Reference proteome</keyword>
<dbReference type="KEGG" id="soe:110803005"/>
<dbReference type="SUPFAM" id="SSF48452">
    <property type="entry name" value="TPR-like"/>
    <property type="match status" value="1"/>
</dbReference>
<organism evidence="2 3">
    <name type="scientific">Spinacia oleracea</name>
    <name type="common">Spinach</name>
    <dbReference type="NCBI Taxonomy" id="3562"/>
    <lineage>
        <taxon>Eukaryota</taxon>
        <taxon>Viridiplantae</taxon>
        <taxon>Streptophyta</taxon>
        <taxon>Embryophyta</taxon>
        <taxon>Tracheophyta</taxon>
        <taxon>Spermatophyta</taxon>
        <taxon>Magnoliopsida</taxon>
        <taxon>eudicotyledons</taxon>
        <taxon>Gunneridae</taxon>
        <taxon>Pentapetalae</taxon>
        <taxon>Caryophyllales</taxon>
        <taxon>Chenopodiaceae</taxon>
        <taxon>Chenopodioideae</taxon>
        <taxon>Anserineae</taxon>
        <taxon>Spinacia</taxon>
    </lineage>
</organism>
<evidence type="ECO:0000313" key="2">
    <source>
        <dbReference type="Proteomes" id="UP000813463"/>
    </source>
</evidence>
<accession>A0A9R0JAW8</accession>
<dbReference type="PANTHER" id="PTHR26312:SF132">
    <property type="entry name" value="OS01G0855200 PROTEIN"/>
    <property type="match status" value="1"/>
</dbReference>
<name>A0A9R0JAW8_SPIOL</name>
<dbReference type="PROSITE" id="PS50005">
    <property type="entry name" value="TPR"/>
    <property type="match status" value="1"/>
</dbReference>
<reference evidence="3" key="2">
    <citation type="submission" date="2025-08" db="UniProtKB">
        <authorList>
            <consortium name="RefSeq"/>
        </authorList>
    </citation>
    <scope>IDENTIFICATION</scope>
    <source>
        <tissue evidence="3">Leaf</tissue>
    </source>
</reference>
<dbReference type="OrthoDB" id="1924189at2759"/>
<dbReference type="InterPro" id="IPR011990">
    <property type="entry name" value="TPR-like_helical_dom_sf"/>
</dbReference>
<sequence length="511" mass="57518">MAVAAPCLQFPHSPTTMSPKKSNDAVLLYRSTFLGTTSSSSKINRTRSFEFKPKQRPSSLPTIRRACSANFDTSSDEEFSRKLQKLAIRFQISDENSVENFTESQTNLNLTDDDEEENSLVESSLMEIQNVEMKAKSLDLPLSLRMIKQKKKQLQDNFTEAGESTYCSVKKAFSSMVFIIRELHSYTLQMREILYFEDLQGILARVQSEMHASFVWLFQQVFSHTPTLMVYVMILLANFTVYSMSTSAAIAVTPPVATVEVRDFSSGSHFEFDSSTVKIFTVSSSGSNTAAVGGNYGGGNNGRLVGSGMDGDSWMNNNSGIVHRPIVPDGVSPVSTREDTRQKEEVEEVEIWNSIVDEATRMQGQVRDESLDDEAMQSFVSPVTAKIEADDYVDYFKTELHYQSCVAQEPNNVLLLANYAQFLYLVVHDFDRAEEYFKRATKVEPKDAEAYNKYANFLWQARNDLWAAEETFLEAISAEPSNTYYAANYAHFLWNTGGEDTCFLGDEPLDA</sequence>
<feature type="repeat" description="TPR" evidence="1">
    <location>
        <begin position="414"/>
        <end position="447"/>
    </location>
</feature>
<proteinExistence type="predicted"/>
<dbReference type="AlphaFoldDB" id="A0A9R0JAW8"/>
<dbReference type="Gene3D" id="1.25.40.10">
    <property type="entry name" value="Tetratricopeptide repeat domain"/>
    <property type="match status" value="1"/>
</dbReference>
<dbReference type="InterPro" id="IPR019734">
    <property type="entry name" value="TPR_rpt"/>
</dbReference>
<dbReference type="Proteomes" id="UP000813463">
    <property type="component" value="Chromosome 1"/>
</dbReference>
<keyword evidence="1" id="KW-0802">TPR repeat</keyword>